<reference evidence="1 2" key="1">
    <citation type="submission" date="2016-10" db="EMBL/GenBank/DDBJ databases">
        <title>Rodentibacter gen. nov. and new species.</title>
        <authorList>
            <person name="Christensen H."/>
        </authorList>
    </citation>
    <scope>NUCLEOTIDE SEQUENCE [LARGE SCALE GENOMIC DNA]</scope>
    <source>
        <strain evidence="1 2">1998236014</strain>
    </source>
</reference>
<dbReference type="InterPro" id="IPR007922">
    <property type="entry name" value="DciA-like"/>
</dbReference>
<dbReference type="Pfam" id="PF05258">
    <property type="entry name" value="DciA"/>
    <property type="match status" value="1"/>
</dbReference>
<dbReference type="Proteomes" id="UP000188820">
    <property type="component" value="Unassembled WGS sequence"/>
</dbReference>
<gene>
    <name evidence="1" type="ORF">BKG89_01660</name>
</gene>
<dbReference type="RefSeq" id="WP_077462454.1">
    <property type="nucleotide sequence ID" value="NZ_MLAA01000005.1"/>
</dbReference>
<protein>
    <recommendedName>
        <fullName evidence="3">DUF721 domain-containing protein</fullName>
    </recommendedName>
</protein>
<evidence type="ECO:0000313" key="2">
    <source>
        <dbReference type="Proteomes" id="UP000188820"/>
    </source>
</evidence>
<evidence type="ECO:0008006" key="3">
    <source>
        <dbReference type="Google" id="ProtNLM"/>
    </source>
</evidence>
<comment type="caution">
    <text evidence="1">The sequence shown here is derived from an EMBL/GenBank/DDBJ whole genome shotgun (WGS) entry which is preliminary data.</text>
</comment>
<accession>A0ABX3KYX9</accession>
<sequence>MENKTQRYQRTMNVLDVMQSSPFAKILQKSLLINELNEQISGLFPKEIQGQFRLGQIHQQELFIEVSNAMVRQSILFRQSELLALIQQYHSNVEKLHIRINPEFHC</sequence>
<proteinExistence type="predicted"/>
<dbReference type="EMBL" id="MLAA01000005">
    <property type="protein sequence ID" value="OOF70976.1"/>
    <property type="molecule type" value="Genomic_DNA"/>
</dbReference>
<organism evidence="1 2">
    <name type="scientific">Rodentibacter caecimuris</name>
    <dbReference type="NCBI Taxonomy" id="1796644"/>
    <lineage>
        <taxon>Bacteria</taxon>
        <taxon>Pseudomonadati</taxon>
        <taxon>Pseudomonadota</taxon>
        <taxon>Gammaproteobacteria</taxon>
        <taxon>Pasteurellales</taxon>
        <taxon>Pasteurellaceae</taxon>
        <taxon>Rodentibacter</taxon>
    </lineage>
</organism>
<name>A0ABX3KYX9_9PAST</name>
<keyword evidence="2" id="KW-1185">Reference proteome</keyword>
<evidence type="ECO:0000313" key="1">
    <source>
        <dbReference type="EMBL" id="OOF70976.1"/>
    </source>
</evidence>